<name>A0ABV7HN11_9GAMM</name>
<dbReference type="Proteomes" id="UP001595548">
    <property type="component" value="Unassembled WGS sequence"/>
</dbReference>
<reference evidence="2" key="1">
    <citation type="journal article" date="2019" name="Int. J. Syst. Evol. Microbiol.">
        <title>The Global Catalogue of Microorganisms (GCM) 10K type strain sequencing project: providing services to taxonomists for standard genome sequencing and annotation.</title>
        <authorList>
            <consortium name="The Broad Institute Genomics Platform"/>
            <consortium name="The Broad Institute Genome Sequencing Center for Infectious Disease"/>
            <person name="Wu L."/>
            <person name="Ma J."/>
        </authorList>
    </citation>
    <scope>NUCLEOTIDE SEQUENCE [LARGE SCALE GENOMIC DNA]</scope>
    <source>
        <strain evidence="2">KCTC 52141</strain>
    </source>
</reference>
<accession>A0ABV7HN11</accession>
<evidence type="ECO:0000313" key="1">
    <source>
        <dbReference type="EMBL" id="MFC3155283.1"/>
    </source>
</evidence>
<keyword evidence="2" id="KW-1185">Reference proteome</keyword>
<organism evidence="1 2">
    <name type="scientific">Gilvimarinus japonicus</name>
    <dbReference type="NCBI Taxonomy" id="1796469"/>
    <lineage>
        <taxon>Bacteria</taxon>
        <taxon>Pseudomonadati</taxon>
        <taxon>Pseudomonadota</taxon>
        <taxon>Gammaproteobacteria</taxon>
        <taxon>Cellvibrionales</taxon>
        <taxon>Cellvibrionaceae</taxon>
        <taxon>Gilvimarinus</taxon>
    </lineage>
</organism>
<proteinExistence type="predicted"/>
<comment type="caution">
    <text evidence="1">The sequence shown here is derived from an EMBL/GenBank/DDBJ whole genome shotgun (WGS) entry which is preliminary data.</text>
</comment>
<evidence type="ECO:0008006" key="3">
    <source>
        <dbReference type="Google" id="ProtNLM"/>
    </source>
</evidence>
<dbReference type="EMBL" id="JBHRTL010000006">
    <property type="protein sequence ID" value="MFC3155283.1"/>
    <property type="molecule type" value="Genomic_DNA"/>
</dbReference>
<sequence>MRQPKSINQLQAEVRQLTAGIERRQKLIDEQRQAPSKKGPVFIGVDLAKNKDTTVTKRFSQ</sequence>
<dbReference type="RefSeq" id="WP_382415916.1">
    <property type="nucleotide sequence ID" value="NZ_AP031500.1"/>
</dbReference>
<gene>
    <name evidence="1" type="ORF">ACFOEB_08725</name>
</gene>
<evidence type="ECO:0000313" key="2">
    <source>
        <dbReference type="Proteomes" id="UP001595548"/>
    </source>
</evidence>
<protein>
    <recommendedName>
        <fullName evidence="3">Transposase</fullName>
    </recommendedName>
</protein>